<reference evidence="1 2" key="1">
    <citation type="submission" date="2021-07" db="EMBL/GenBank/DDBJ databases">
        <title>Clostridium weizhouense sp. nov., an anaerobic bacterium isolated from activated sludge of Petroleum wastewater.</title>
        <authorList>
            <person name="Li Q."/>
        </authorList>
    </citation>
    <scope>NUCLEOTIDE SEQUENCE [LARGE SCALE GENOMIC DNA]</scope>
    <source>
        <strain evidence="1 2">YB-6</strain>
    </source>
</reference>
<evidence type="ECO:0000313" key="2">
    <source>
        <dbReference type="Proteomes" id="UP001519921"/>
    </source>
</evidence>
<evidence type="ECO:0000313" key="1">
    <source>
        <dbReference type="EMBL" id="MBW6411862.1"/>
    </source>
</evidence>
<dbReference type="EMBL" id="JAHXPT010000022">
    <property type="protein sequence ID" value="MBW6411862.1"/>
    <property type="molecule type" value="Genomic_DNA"/>
</dbReference>
<proteinExistence type="predicted"/>
<dbReference type="Proteomes" id="UP001519921">
    <property type="component" value="Unassembled WGS sequence"/>
</dbReference>
<name>A0ABS7AT73_9CLOT</name>
<organism evidence="1 2">
    <name type="scientific">Clostridium weizhouense</name>
    <dbReference type="NCBI Taxonomy" id="2859781"/>
    <lineage>
        <taxon>Bacteria</taxon>
        <taxon>Bacillati</taxon>
        <taxon>Bacillota</taxon>
        <taxon>Clostridia</taxon>
        <taxon>Eubacteriales</taxon>
        <taxon>Clostridiaceae</taxon>
        <taxon>Clostridium</taxon>
    </lineage>
</organism>
<dbReference type="RefSeq" id="WP_219781327.1">
    <property type="nucleotide sequence ID" value="NZ_JAHXPT010000022.1"/>
</dbReference>
<keyword evidence="2" id="KW-1185">Reference proteome</keyword>
<dbReference type="PIRSF" id="PIRSF019853">
    <property type="entry name" value="UCP019853"/>
    <property type="match status" value="1"/>
</dbReference>
<sequence>MKYLVTIESFNELVEEEIIVNIDGQELRCFMPYGMENGINIGDKCSVDIEVEFYDDIELEIIQEDIKKIECIGETFSHYIYGKVDIDKCVIKSSIEIKLDEDDLIEHGYCDNQYVRLKVDRFNIEFIS</sequence>
<dbReference type="InterPro" id="IPR016767">
    <property type="entry name" value="UCP019853"/>
</dbReference>
<protein>
    <submittedName>
        <fullName evidence="1">Uncharacterized protein</fullName>
    </submittedName>
</protein>
<comment type="caution">
    <text evidence="1">The sequence shown here is derived from an EMBL/GenBank/DDBJ whole genome shotgun (WGS) entry which is preliminary data.</text>
</comment>
<gene>
    <name evidence="1" type="ORF">KYD98_17405</name>
</gene>
<accession>A0ABS7AT73</accession>